<name>A0ABM3G1Y2_NEOLC</name>
<proteinExistence type="predicted"/>
<accession>A0ABM3G1Y2</accession>
<dbReference type="Proteomes" id="UP000829291">
    <property type="component" value="Chromosome 4"/>
</dbReference>
<dbReference type="RefSeq" id="XP_046594281.1">
    <property type="nucleotide sequence ID" value="XM_046738325.1"/>
</dbReference>
<evidence type="ECO:0000259" key="1">
    <source>
        <dbReference type="Pfam" id="PF16077"/>
    </source>
</evidence>
<evidence type="ECO:0000313" key="3">
    <source>
        <dbReference type="RefSeq" id="XP_046594281.1"/>
    </source>
</evidence>
<sequence length="345" mass="39370">MSLSFNKNENPPTTCSLLLRIVILALVVQFANSVRNEYRWGLGFRGFQSKKNFDSTVLLNDERKNPDLYLYKSPIQLTVNYGVINEHGVKNRDAFDAENRESSFSYDNHLSIPKESEVDALTSNDYSKKKLTPKQWIDAAFKSRNDLDYNDARFEGTINSRQGETVDDAVARKNENMMQEEMFKPKVPAECEGKTACSKTEYYPMEIVEQLVRKLKEDNVIMLPPSNPINVGSRSSATEDIKNLCRTTTSFHEDKAIAENGTWYYVVQTPEYVQKFESVHCVNTTESHCENVSGITDGLNAKNASVCKQHYIERYVYTLDKVKGKPAIVFRPTKIPSGCCCHYRN</sequence>
<dbReference type="SUPFAM" id="SSF57501">
    <property type="entry name" value="Cystine-knot cytokines"/>
    <property type="match status" value="1"/>
</dbReference>
<dbReference type="InterPro" id="IPR032104">
    <property type="entry name" value="Spaetzle"/>
</dbReference>
<dbReference type="Pfam" id="PF16077">
    <property type="entry name" value="Spaetzle"/>
    <property type="match status" value="1"/>
</dbReference>
<organism evidence="2 3">
    <name type="scientific">Neodiprion lecontei</name>
    <name type="common">Redheaded pine sawfly</name>
    <dbReference type="NCBI Taxonomy" id="441921"/>
    <lineage>
        <taxon>Eukaryota</taxon>
        <taxon>Metazoa</taxon>
        <taxon>Ecdysozoa</taxon>
        <taxon>Arthropoda</taxon>
        <taxon>Hexapoda</taxon>
        <taxon>Insecta</taxon>
        <taxon>Pterygota</taxon>
        <taxon>Neoptera</taxon>
        <taxon>Endopterygota</taxon>
        <taxon>Hymenoptera</taxon>
        <taxon>Tenthredinoidea</taxon>
        <taxon>Diprionidae</taxon>
        <taxon>Diprioninae</taxon>
        <taxon>Neodiprion</taxon>
    </lineage>
</organism>
<protein>
    <submittedName>
        <fullName evidence="3">Uncharacterized protein LOC124294157</fullName>
    </submittedName>
</protein>
<dbReference type="InterPro" id="IPR029034">
    <property type="entry name" value="Cystine-knot_cytokine"/>
</dbReference>
<dbReference type="Gene3D" id="2.10.90.10">
    <property type="entry name" value="Cystine-knot cytokines"/>
    <property type="match status" value="1"/>
</dbReference>
<evidence type="ECO:0000313" key="2">
    <source>
        <dbReference type="Proteomes" id="UP000829291"/>
    </source>
</evidence>
<reference evidence="3" key="1">
    <citation type="submission" date="2025-08" db="UniProtKB">
        <authorList>
            <consortium name="RefSeq"/>
        </authorList>
    </citation>
    <scope>IDENTIFICATION</scope>
    <source>
        <tissue evidence="3">Thorax and Abdomen</tissue>
    </source>
</reference>
<gene>
    <name evidence="3" type="primary">LOC124294157</name>
</gene>
<keyword evidence="2" id="KW-1185">Reference proteome</keyword>
<feature type="domain" description="Spaetzle" evidence="1">
    <location>
        <begin position="243"/>
        <end position="343"/>
    </location>
</feature>
<dbReference type="GeneID" id="124294157"/>